<dbReference type="GO" id="GO:0045489">
    <property type="term" value="P:pectin biosynthetic process"/>
    <property type="evidence" value="ECO:0007669"/>
    <property type="project" value="UniProtKB-UniPathway"/>
</dbReference>
<name>A0A5J9SRM7_9POAL</name>
<feature type="non-terminal residue" evidence="5">
    <location>
        <position position="1"/>
    </location>
</feature>
<dbReference type="InterPro" id="IPR029044">
    <property type="entry name" value="Nucleotide-diphossugar_trans"/>
</dbReference>
<dbReference type="Gramene" id="TVU01597">
    <property type="protein sequence ID" value="TVU01597"/>
    <property type="gene ID" value="EJB05_52969"/>
</dbReference>
<comment type="subcellular location">
    <subcellularLocation>
        <location evidence="4">Golgi apparatus membrane</location>
        <topology evidence="4">Single-pass type II membrane protein</topology>
    </subcellularLocation>
</comment>
<evidence type="ECO:0000256" key="1">
    <source>
        <dbReference type="ARBA" id="ARBA00004877"/>
    </source>
</evidence>
<dbReference type="EC" id="2.4.1.-" evidence="4"/>
<keyword evidence="3 4" id="KW-0328">Glycosyltransferase</keyword>
<evidence type="ECO:0000313" key="5">
    <source>
        <dbReference type="EMBL" id="TVU01597.1"/>
    </source>
</evidence>
<dbReference type="OrthoDB" id="411524at2759"/>
<dbReference type="PANTHER" id="PTHR32116:SF30">
    <property type="entry name" value="GALACTURONOSYLTRANSFERASE 15-RELATED"/>
    <property type="match status" value="1"/>
</dbReference>
<keyword evidence="4" id="KW-0961">Cell wall biogenesis/degradation</keyword>
<organism evidence="5 6">
    <name type="scientific">Eragrostis curvula</name>
    <name type="common">weeping love grass</name>
    <dbReference type="NCBI Taxonomy" id="38414"/>
    <lineage>
        <taxon>Eukaryota</taxon>
        <taxon>Viridiplantae</taxon>
        <taxon>Streptophyta</taxon>
        <taxon>Embryophyta</taxon>
        <taxon>Tracheophyta</taxon>
        <taxon>Spermatophyta</taxon>
        <taxon>Magnoliopsida</taxon>
        <taxon>Liliopsida</taxon>
        <taxon>Poales</taxon>
        <taxon>Poaceae</taxon>
        <taxon>PACMAD clade</taxon>
        <taxon>Chloridoideae</taxon>
        <taxon>Eragrostideae</taxon>
        <taxon>Eragrostidinae</taxon>
        <taxon>Eragrostis</taxon>
    </lineage>
</organism>
<reference evidence="5 6" key="1">
    <citation type="journal article" date="2019" name="Sci. Rep.">
        <title>A high-quality genome of Eragrostis curvula grass provides insights into Poaceae evolution and supports new strategies to enhance forage quality.</title>
        <authorList>
            <person name="Carballo J."/>
            <person name="Santos B.A.C.M."/>
            <person name="Zappacosta D."/>
            <person name="Garbus I."/>
            <person name="Selva J.P."/>
            <person name="Gallo C.A."/>
            <person name="Diaz A."/>
            <person name="Albertini E."/>
            <person name="Caccamo M."/>
            <person name="Echenique V."/>
        </authorList>
    </citation>
    <scope>NUCLEOTIDE SEQUENCE [LARGE SCALE GENOMIC DNA]</scope>
    <source>
        <strain evidence="6">cv. Victoria</strain>
        <tissue evidence="5">Leaf</tissue>
    </source>
</reference>
<comment type="pathway">
    <text evidence="1 4">Glycan metabolism; pectin biosynthesis.</text>
</comment>
<dbReference type="EMBL" id="RWGY01000416">
    <property type="protein sequence ID" value="TVU01597.1"/>
    <property type="molecule type" value="Genomic_DNA"/>
</dbReference>
<proteinExistence type="inferred from homology"/>
<dbReference type="Proteomes" id="UP000324897">
    <property type="component" value="Unassembled WGS sequence"/>
</dbReference>
<dbReference type="GO" id="GO:0071555">
    <property type="term" value="P:cell wall organization"/>
    <property type="evidence" value="ECO:0007669"/>
    <property type="project" value="UniProtKB-KW"/>
</dbReference>
<gene>
    <name evidence="5" type="ORF">EJB05_52969</name>
</gene>
<sequence>MASLPPALIAFDGRVQAIEPLWHLPGLGWRVPDAELVQFSAVLHFSGPRKPWLDIAFPELRKLWLGHLNDVVSSNDMKWNSREWDRIDGEDEGYSNLVQDSLYAELGFSGEGSRFCLQSLRTFRFCLRTTDHSATSSGGGGGIKSRAIDNYIKACLELMNLKRFIPWHFLFGPSRMAH</sequence>
<comment type="caution">
    <text evidence="5">The sequence shown here is derived from an EMBL/GenBank/DDBJ whole genome shotgun (WGS) entry which is preliminary data.</text>
</comment>
<dbReference type="Pfam" id="PF01501">
    <property type="entry name" value="Glyco_transf_8"/>
    <property type="match status" value="1"/>
</dbReference>
<dbReference type="GO" id="GO:0047262">
    <property type="term" value="F:polygalacturonate 4-alpha-galacturonosyltransferase activity"/>
    <property type="evidence" value="ECO:0007669"/>
    <property type="project" value="InterPro"/>
</dbReference>
<dbReference type="SUPFAM" id="SSF53448">
    <property type="entry name" value="Nucleotide-diphospho-sugar transferases"/>
    <property type="match status" value="1"/>
</dbReference>
<keyword evidence="6" id="KW-1185">Reference proteome</keyword>
<comment type="similarity">
    <text evidence="2 4">Belongs to the glycosyltransferase 8 family.</text>
</comment>
<dbReference type="GO" id="GO:0000139">
    <property type="term" value="C:Golgi membrane"/>
    <property type="evidence" value="ECO:0007669"/>
    <property type="project" value="UniProtKB-SubCell"/>
</dbReference>
<dbReference type="InterPro" id="IPR029993">
    <property type="entry name" value="GAUT"/>
</dbReference>
<evidence type="ECO:0000313" key="6">
    <source>
        <dbReference type="Proteomes" id="UP000324897"/>
    </source>
</evidence>
<evidence type="ECO:0000256" key="2">
    <source>
        <dbReference type="ARBA" id="ARBA00006351"/>
    </source>
</evidence>
<evidence type="ECO:0000256" key="3">
    <source>
        <dbReference type="ARBA" id="ARBA00022676"/>
    </source>
</evidence>
<protein>
    <recommendedName>
        <fullName evidence="4">Hexosyltransferase</fullName>
        <ecNumber evidence="4">2.4.1.-</ecNumber>
    </recommendedName>
</protein>
<dbReference type="UniPathway" id="UPA00845"/>
<evidence type="ECO:0000256" key="4">
    <source>
        <dbReference type="RuleBase" id="RU362027"/>
    </source>
</evidence>
<dbReference type="InterPro" id="IPR002495">
    <property type="entry name" value="Glyco_trans_8"/>
</dbReference>
<keyword evidence="4" id="KW-0333">Golgi apparatus</keyword>
<dbReference type="PANTHER" id="PTHR32116">
    <property type="entry name" value="GALACTURONOSYLTRANSFERASE 4-RELATED"/>
    <property type="match status" value="1"/>
</dbReference>
<keyword evidence="3 4" id="KW-0808">Transferase</keyword>
<accession>A0A5J9SRM7</accession>
<dbReference type="AlphaFoldDB" id="A0A5J9SRM7"/>